<keyword evidence="1" id="KW-0233">DNA recombination</keyword>
<dbReference type="CDD" id="cd00397">
    <property type="entry name" value="DNA_BRE_C"/>
    <property type="match status" value="1"/>
</dbReference>
<dbReference type="GO" id="GO:0006310">
    <property type="term" value="P:DNA recombination"/>
    <property type="evidence" value="ECO:0007669"/>
    <property type="project" value="UniProtKB-KW"/>
</dbReference>
<dbReference type="SUPFAM" id="SSF56349">
    <property type="entry name" value="DNA breaking-rejoining enzymes"/>
    <property type="match status" value="1"/>
</dbReference>
<dbReference type="InterPro" id="IPR013762">
    <property type="entry name" value="Integrase-like_cat_sf"/>
</dbReference>
<evidence type="ECO:0000256" key="1">
    <source>
        <dbReference type="ARBA" id="ARBA00023172"/>
    </source>
</evidence>
<dbReference type="InterPro" id="IPR002104">
    <property type="entry name" value="Integrase_catalytic"/>
</dbReference>
<evidence type="ECO:0000259" key="2">
    <source>
        <dbReference type="PROSITE" id="PS51898"/>
    </source>
</evidence>
<dbReference type="GO" id="GO:0003677">
    <property type="term" value="F:DNA binding"/>
    <property type="evidence" value="ECO:0007669"/>
    <property type="project" value="InterPro"/>
</dbReference>
<name>A0A5E7SP15_PSEFL</name>
<dbReference type="PROSITE" id="PS51898">
    <property type="entry name" value="TYR_RECOMBINASE"/>
    <property type="match status" value="1"/>
</dbReference>
<dbReference type="Proteomes" id="UP000326452">
    <property type="component" value="Unassembled WGS sequence"/>
</dbReference>
<dbReference type="OrthoDB" id="9795573at2"/>
<evidence type="ECO:0000313" key="3">
    <source>
        <dbReference type="EMBL" id="VVP87700.1"/>
    </source>
</evidence>
<dbReference type="InterPro" id="IPR011010">
    <property type="entry name" value="DNA_brk_join_enz"/>
</dbReference>
<protein>
    <submittedName>
        <fullName evidence="3">Tyrosine recombinase XerC</fullName>
    </submittedName>
</protein>
<proteinExistence type="predicted"/>
<dbReference type="Pfam" id="PF00589">
    <property type="entry name" value="Phage_integrase"/>
    <property type="match status" value="1"/>
</dbReference>
<gene>
    <name evidence="3" type="primary">xerC_3</name>
    <name evidence="3" type="ORF">PS941_01372</name>
</gene>
<dbReference type="AlphaFoldDB" id="A0A5E7SP15"/>
<feature type="domain" description="Tyr recombinase" evidence="2">
    <location>
        <begin position="115"/>
        <end position="306"/>
    </location>
</feature>
<dbReference type="GO" id="GO:0015074">
    <property type="term" value="P:DNA integration"/>
    <property type="evidence" value="ECO:0007669"/>
    <property type="project" value="InterPro"/>
</dbReference>
<reference evidence="3 4" key="1">
    <citation type="submission" date="2019-09" db="EMBL/GenBank/DDBJ databases">
        <authorList>
            <person name="Chandra G."/>
            <person name="Truman W A."/>
        </authorList>
    </citation>
    <scope>NUCLEOTIDE SEQUENCE [LARGE SCALE GENOMIC DNA]</scope>
    <source>
        <strain evidence="3">PS941</strain>
    </source>
</reference>
<accession>A0A5E7SP15</accession>
<sequence>MIQTIVMPTVIQAFRAYESRLMASSRITMRYALTRVASELGFHERNLEEIPWHLVSALALQGLVRRWEAEMAASTLKLHVCAVRGLLRSCHAHGLITDEAYLLLCEIKTLAQPNQLGRGKYVEDWHRQKLMNSCDTDQRHTLAARDKAMIAILFGAGIRRSEAISLEIHNLDLAGGSLSVLTKGGHLTQKPLALWSIQPLEDWLALLAAQGQTSGPVLRRVSNGGRALTDMKADGLYKALMARSLLADVPIVKPHDARKTVGTDLIKAKGVSFARVALGQNSINPTLCYDLSNEKAIRAYLLSKKD</sequence>
<evidence type="ECO:0000313" key="4">
    <source>
        <dbReference type="Proteomes" id="UP000326452"/>
    </source>
</evidence>
<dbReference type="Gene3D" id="1.10.443.10">
    <property type="entry name" value="Intergrase catalytic core"/>
    <property type="match status" value="1"/>
</dbReference>
<dbReference type="EMBL" id="CABVJC010000002">
    <property type="protein sequence ID" value="VVP87700.1"/>
    <property type="molecule type" value="Genomic_DNA"/>
</dbReference>
<organism evidence="3 4">
    <name type="scientific">Pseudomonas fluorescens</name>
    <dbReference type="NCBI Taxonomy" id="294"/>
    <lineage>
        <taxon>Bacteria</taxon>
        <taxon>Pseudomonadati</taxon>
        <taxon>Pseudomonadota</taxon>
        <taxon>Gammaproteobacteria</taxon>
        <taxon>Pseudomonadales</taxon>
        <taxon>Pseudomonadaceae</taxon>
        <taxon>Pseudomonas</taxon>
    </lineage>
</organism>